<dbReference type="Pfam" id="PF14429">
    <property type="entry name" value="DOCK-C2"/>
    <property type="match status" value="1"/>
</dbReference>
<comment type="caution">
    <text evidence="12">The sequence shown here is derived from an EMBL/GenBank/DDBJ whole genome shotgun (WGS) entry which is preliminary data.</text>
</comment>
<dbReference type="PROSITE" id="PS51651">
    <property type="entry name" value="DOCKER"/>
    <property type="match status" value="1"/>
</dbReference>
<evidence type="ECO:0000256" key="2">
    <source>
        <dbReference type="ARBA" id="ARBA00022443"/>
    </source>
</evidence>
<feature type="region of interest" description="Disordered" evidence="8">
    <location>
        <begin position="1196"/>
        <end position="1217"/>
    </location>
</feature>
<dbReference type="InterPro" id="IPR046770">
    <property type="entry name" value="DOCKER_Lobe_B"/>
</dbReference>
<dbReference type="InterPro" id="IPR026791">
    <property type="entry name" value="DOCK"/>
</dbReference>
<dbReference type="SUPFAM" id="SSF48371">
    <property type="entry name" value="ARM repeat"/>
    <property type="match status" value="1"/>
</dbReference>
<dbReference type="PROSITE" id="PS51650">
    <property type="entry name" value="C2_DOCK"/>
    <property type="match status" value="1"/>
</dbReference>
<evidence type="ECO:0000259" key="11">
    <source>
        <dbReference type="PROSITE" id="PS51651"/>
    </source>
</evidence>
<dbReference type="Pfam" id="PF16172">
    <property type="entry name" value="DOCK_N"/>
    <property type="match status" value="1"/>
</dbReference>
<evidence type="ECO:0000256" key="1">
    <source>
        <dbReference type="ARBA" id="ARBA00004496"/>
    </source>
</evidence>
<dbReference type="GO" id="GO:0007264">
    <property type="term" value="P:small GTPase-mediated signal transduction"/>
    <property type="evidence" value="ECO:0007669"/>
    <property type="project" value="InterPro"/>
</dbReference>
<dbReference type="InterPro" id="IPR032376">
    <property type="entry name" value="DOCK_N"/>
</dbReference>
<evidence type="ECO:0000256" key="8">
    <source>
        <dbReference type="SAM" id="MobiDB-lite"/>
    </source>
</evidence>
<dbReference type="InterPro" id="IPR043162">
    <property type="entry name" value="DOCK_C_lobe_C"/>
</dbReference>
<dbReference type="InterPro" id="IPR046773">
    <property type="entry name" value="DOCKER_Lobe_C"/>
</dbReference>
<keyword evidence="13" id="KW-1185">Reference proteome</keyword>
<evidence type="ECO:0000256" key="6">
    <source>
        <dbReference type="PROSITE-ProRule" id="PRU00192"/>
    </source>
</evidence>
<keyword evidence="4" id="KW-0597">Phosphoprotein</keyword>
<dbReference type="InterPro" id="IPR056372">
    <property type="entry name" value="TPR_DOCK"/>
</dbReference>
<feature type="compositionally biased region" description="Polar residues" evidence="8">
    <location>
        <begin position="1925"/>
        <end position="1936"/>
    </location>
</feature>
<gene>
    <name evidence="12" type="ORF">Pcinc_015475</name>
</gene>
<dbReference type="InterPro" id="IPR043161">
    <property type="entry name" value="DOCK_C_lobe_A"/>
</dbReference>
<dbReference type="FunFam" id="1.20.58.740:FF:000004">
    <property type="entry name" value="Dedicator of cytokinesis protein 1"/>
    <property type="match status" value="1"/>
</dbReference>
<dbReference type="PROSITE" id="PS50002">
    <property type="entry name" value="SH3"/>
    <property type="match status" value="1"/>
</dbReference>
<dbReference type="Gene3D" id="1.20.58.740">
    <property type="match status" value="1"/>
</dbReference>
<dbReference type="Pfam" id="PF20422">
    <property type="entry name" value="DHR-2_Lobe_B"/>
    <property type="match status" value="1"/>
</dbReference>
<dbReference type="Pfam" id="PF23554">
    <property type="entry name" value="TPR_DOCK"/>
    <property type="match status" value="1"/>
</dbReference>
<dbReference type="InterPro" id="IPR027007">
    <property type="entry name" value="C2_DOCK-type_domain"/>
</dbReference>
<feature type="region of interest" description="Disordered" evidence="8">
    <location>
        <begin position="1887"/>
        <end position="2001"/>
    </location>
</feature>
<evidence type="ECO:0000259" key="10">
    <source>
        <dbReference type="PROSITE" id="PS51650"/>
    </source>
</evidence>
<dbReference type="SMART" id="SM00326">
    <property type="entry name" value="SH3"/>
    <property type="match status" value="1"/>
</dbReference>
<dbReference type="Pfam" id="PF20421">
    <property type="entry name" value="DHR-2_Lobe_C"/>
    <property type="match status" value="1"/>
</dbReference>
<dbReference type="GO" id="GO:0005737">
    <property type="term" value="C:cytoplasm"/>
    <property type="evidence" value="ECO:0007669"/>
    <property type="project" value="UniProtKB-SubCell"/>
</dbReference>
<dbReference type="Proteomes" id="UP001286313">
    <property type="component" value="Unassembled WGS sequence"/>
</dbReference>
<dbReference type="CDD" id="cd11872">
    <property type="entry name" value="SH3_DOCK_AB"/>
    <property type="match status" value="1"/>
</dbReference>
<dbReference type="Gene3D" id="2.60.40.150">
    <property type="entry name" value="C2 domain"/>
    <property type="match status" value="1"/>
</dbReference>
<dbReference type="InterPro" id="IPR027357">
    <property type="entry name" value="DOCKER_dom"/>
</dbReference>
<dbReference type="SUPFAM" id="SSF50044">
    <property type="entry name" value="SH3-domain"/>
    <property type="match status" value="1"/>
</dbReference>
<evidence type="ECO:0000256" key="4">
    <source>
        <dbReference type="ARBA" id="ARBA00022553"/>
    </source>
</evidence>
<dbReference type="GO" id="GO:0016477">
    <property type="term" value="P:cell migration"/>
    <property type="evidence" value="ECO:0007669"/>
    <property type="project" value="TreeGrafter"/>
</dbReference>
<reference evidence="12" key="1">
    <citation type="submission" date="2023-10" db="EMBL/GenBank/DDBJ databases">
        <title>Genome assemblies of two species of porcelain crab, Petrolisthes cinctipes and Petrolisthes manimaculis (Anomura: Porcellanidae).</title>
        <authorList>
            <person name="Angst P."/>
        </authorList>
    </citation>
    <scope>NUCLEOTIDE SEQUENCE</scope>
    <source>
        <strain evidence="12">PB745_01</strain>
        <tissue evidence="12">Gill</tissue>
    </source>
</reference>
<feature type="domain" description="DOCKER" evidence="11">
    <location>
        <begin position="1310"/>
        <end position="1723"/>
    </location>
</feature>
<keyword evidence="2 6" id="KW-0728">SH3 domain</keyword>
<feature type="region of interest" description="Disordered" evidence="8">
    <location>
        <begin position="1740"/>
        <end position="1775"/>
    </location>
</feature>
<dbReference type="GO" id="GO:0007520">
    <property type="term" value="P:myoblast fusion"/>
    <property type="evidence" value="ECO:0007669"/>
    <property type="project" value="TreeGrafter"/>
</dbReference>
<dbReference type="Gene3D" id="2.30.30.40">
    <property type="entry name" value="SH3 Domains"/>
    <property type="match status" value="1"/>
</dbReference>
<feature type="compositionally biased region" description="Low complexity" evidence="8">
    <location>
        <begin position="1198"/>
        <end position="1207"/>
    </location>
</feature>
<organism evidence="12 13">
    <name type="scientific">Petrolisthes cinctipes</name>
    <name type="common">Flat porcelain crab</name>
    <dbReference type="NCBI Taxonomy" id="88211"/>
    <lineage>
        <taxon>Eukaryota</taxon>
        <taxon>Metazoa</taxon>
        <taxon>Ecdysozoa</taxon>
        <taxon>Arthropoda</taxon>
        <taxon>Crustacea</taxon>
        <taxon>Multicrustacea</taxon>
        <taxon>Malacostraca</taxon>
        <taxon>Eumalacostraca</taxon>
        <taxon>Eucarida</taxon>
        <taxon>Decapoda</taxon>
        <taxon>Pleocyemata</taxon>
        <taxon>Anomura</taxon>
        <taxon>Galatheoidea</taxon>
        <taxon>Porcellanidae</taxon>
        <taxon>Petrolisthes</taxon>
    </lineage>
</organism>
<evidence type="ECO:0000313" key="13">
    <source>
        <dbReference type="Proteomes" id="UP001286313"/>
    </source>
</evidence>
<feature type="compositionally biased region" description="Polar residues" evidence="8">
    <location>
        <begin position="1747"/>
        <end position="1757"/>
    </location>
</feature>
<dbReference type="Gene3D" id="1.25.40.410">
    <property type="match status" value="1"/>
</dbReference>
<feature type="domain" description="C2 DOCK-type" evidence="10">
    <location>
        <begin position="449"/>
        <end position="628"/>
    </location>
</feature>
<keyword evidence="5" id="KW-0344">Guanine-nucleotide releasing factor</keyword>
<comment type="similarity">
    <text evidence="7">Belongs to the DOCK family.</text>
</comment>
<evidence type="ECO:0008006" key="14">
    <source>
        <dbReference type="Google" id="ProtNLM"/>
    </source>
</evidence>
<dbReference type="PANTHER" id="PTHR45653">
    <property type="entry name" value="DEDICATOR OF CYTOKINESIS"/>
    <property type="match status" value="1"/>
</dbReference>
<accession>A0AAE1FUD6</accession>
<dbReference type="InterPro" id="IPR016024">
    <property type="entry name" value="ARM-type_fold"/>
</dbReference>
<dbReference type="GO" id="GO:0005886">
    <property type="term" value="C:plasma membrane"/>
    <property type="evidence" value="ECO:0007669"/>
    <property type="project" value="TreeGrafter"/>
</dbReference>
<dbReference type="PANTHER" id="PTHR45653:SF10">
    <property type="entry name" value="MYOBLAST CITY, ISOFORM B"/>
    <property type="match status" value="1"/>
</dbReference>
<dbReference type="InterPro" id="IPR046769">
    <property type="entry name" value="DOCKER_Lobe_A"/>
</dbReference>
<evidence type="ECO:0000259" key="9">
    <source>
        <dbReference type="PROSITE" id="PS50002"/>
    </source>
</evidence>
<dbReference type="GO" id="GO:0031267">
    <property type="term" value="F:small GTPase binding"/>
    <property type="evidence" value="ECO:0007669"/>
    <property type="project" value="TreeGrafter"/>
</dbReference>
<feature type="region of interest" description="Disordered" evidence="8">
    <location>
        <begin position="1828"/>
        <end position="1848"/>
    </location>
</feature>
<proteinExistence type="inferred from homology"/>
<dbReference type="Pfam" id="PF06920">
    <property type="entry name" value="DHR-2_Lobe_A"/>
    <property type="match status" value="1"/>
</dbReference>
<comment type="subcellular location">
    <subcellularLocation>
        <location evidence="1">Cytoplasm</location>
    </subcellularLocation>
</comment>
<evidence type="ECO:0000256" key="7">
    <source>
        <dbReference type="PROSITE-ProRule" id="PRU00983"/>
    </source>
</evidence>
<evidence type="ECO:0000313" key="12">
    <source>
        <dbReference type="EMBL" id="KAK3880001.1"/>
    </source>
</evidence>
<dbReference type="EMBL" id="JAWQEG010001366">
    <property type="protein sequence ID" value="KAK3880001.1"/>
    <property type="molecule type" value="Genomic_DNA"/>
</dbReference>
<keyword evidence="3" id="KW-0963">Cytoplasm</keyword>
<dbReference type="InterPro" id="IPR042455">
    <property type="entry name" value="DOCK_N_sub1"/>
</dbReference>
<dbReference type="InterPro" id="IPR036028">
    <property type="entry name" value="SH3-like_dom_sf"/>
</dbReference>
<dbReference type="GO" id="GO:0005085">
    <property type="term" value="F:guanyl-nucleotide exchange factor activity"/>
    <property type="evidence" value="ECO:0007669"/>
    <property type="project" value="UniProtKB-KW"/>
</dbReference>
<sequence length="2001" mass="227968">MSWTPARDREKYGVAIYNYGGSTDSCIKLNVGDTVHILEELGDWYFGYSLHNKDLRGIFPKSFIQVRECIVDKSGPVEVVTARLPPIVQEVTAVLREWNILLRKLYVEGNKDCILLLNTMKELILHRCKVLSGQLPTDELRKLKHRITHAIDRVNACLGLDLVVRDDNGNILNPDITSAVKLFRHHDEAAAAIRKVPSSLPSRLDGGGHEQSAKKKTHLSWTAFISITNIIIKVPEPSEISLGMYVGDPREGKERPLTETFIIPWTDDGYSHQPELLQKLKCLFTDLSSVVLDEGAVWLMGSVVRQGSMTSKEVDPRRTSGITPRRNTPIDSMRRPFGLILLDITSLVEKQRNLNHLHSPSHSQREDYFASFYPCGEKETLDVKKLLSSRGDPGRDGKTGLQGIWFNFHLINGDIKKIQEDSTHLVELRDVPVAYRLGLSDVVMPGDVRNDLYVTLVSGEFSRGNKASDRNVEVTVRICDDKGRLIPGVIHQGCGKDPLDEYRSVTYHHDAKPKWAETFKIALPIEEFRRAHVKFLFKHRSTNDLKDKNEKPFALSYMKLMQQNGTTLKNTEHELIVYKIDNKKWSEGDFSYLNLLWKREAGYEIVKSWNSGLSPSTKDAFTISTIFCSTKLTQNEELLRLLELGWSGCCFGNEGGDLDECLRGLRRVPPDELMVFLQDTLDVLLEILMNNSENDDMDNRTFEALIYVITIATDKNKHEAFQPVLDSYIHRNFHATLAYNKLIHVLKFYVENGKEPNRQDTLKKAMKCLQYVFKFIIRSRQLFVELYGKGQEEFEKSLQQLLDAIADMMKLTEDHTLTVQAHCLKYITTTIPDIVTTFDPVTMSNVLVKMVTNLNARRIPKQRLMTVNEVVHSELFQRPECRRVLLPTFINQIRQLLAAGEEMTDEEVVKRKKKTTNKLMKMLAIETSEQLPVDRSITEELDLCVKILGDILDVLFSSEVGPTYEDITQLSSALLEDIIAFVSKLNSEDPLLSKLVSVLVSLLRQMNERHFQTLFNQLTPQPASPTASPPNTAQLCCFLLSLMDVLESLVKEKIFPKDWAEMILLENSVIVKVLQQISRVISERVREPFKEEVWGRFFHTAINFITQPSLQLEGFTPSKRNKVLSRYKDMRKETALEIKSLWFSLGSQKIKFVKGGGDLCMVGPFLKMTMLPGVELRKATIPIFFDMMQCEFYSPRDSSSSSHSSSSNTQSDQPRTKHKFKFNEFESEMLEKLDELVESGHGDGHYREMFQELVGALCCEHNTMKEPGLKLVRTVTRLLERLLQYRTIMNTPDNSAETRMSCIVNLLDFYAEIKRKELYLRYVYKLSNLHLDCDNYTESGYTLKLHADLLHWTNDSLSTALRSPLYPKVNQHGVLKEMLYGQIIDHFDKGKMWEDALVLCRELVEQYEVVMMDYNKLADLLARMSNFYRSIMNPQNLRPEPEYFRVAYFGRGFPAFLQNKVFVYRGNGFERLADFTSRILDQFPNAERMTKLTPPSDDVKDSPQQFVQISKVDCAPEEDTRFLAPSVNEQIQKYYRAHHVKVFTYSRPFHRGHRDPNNEFATLCIEKTTLQTSYPLPGILRCFPVVHTKSVELSPLENAIESMTTANNDLYEIAKRYARDLTLPLHQLTRKVSGMVDAAVMGGVVNYEKAFLTSEYECCHPEDADKLGNLRQLIANQVPLLEAALFIHGRRVTEAEMGLHNHMVTSFNKMQAQMQDKYGIGEMPEDLRVEKLRLQSQISLPEEHSTRGSYHYSSNDSLFVDEGGREEGRHDRSRHSLSRGFLALTSLSTELAQLGITLSGSQHSLSRLSAATSKAGCGGTLPRQFKTSTVYGNGTTSSSKSAKKESRALKNLLRRESFSSRESSTQWFRGCESMPPQPIAEVVIEQVTAPRTPQRPKRLDSVDMLPVRPRSCTFTSPPTTPSPSLGSRETASTPTGSVYEEDAPPPLPVKARDQDNDLRHSSTIPMSKGIPSFPLDLPTDEPPKKPPRPDKNHNHQDPTLL</sequence>
<feature type="compositionally biased region" description="Basic and acidic residues" evidence="8">
    <location>
        <begin position="1950"/>
        <end position="1960"/>
    </location>
</feature>
<dbReference type="InterPro" id="IPR035892">
    <property type="entry name" value="C2_domain_sf"/>
</dbReference>
<dbReference type="Pfam" id="PF07653">
    <property type="entry name" value="SH3_2"/>
    <property type="match status" value="1"/>
</dbReference>
<feature type="domain" description="SH3" evidence="9">
    <location>
        <begin position="8"/>
        <end position="69"/>
    </location>
</feature>
<name>A0AAE1FUD6_PETCI</name>
<evidence type="ECO:0000256" key="5">
    <source>
        <dbReference type="ARBA" id="ARBA00022658"/>
    </source>
</evidence>
<dbReference type="Gene3D" id="1.20.1270.350">
    <property type="entry name" value="Dedicator of cytokinesis N-terminal subdomain"/>
    <property type="match status" value="1"/>
</dbReference>
<evidence type="ECO:0000256" key="3">
    <source>
        <dbReference type="ARBA" id="ARBA00022490"/>
    </source>
</evidence>
<feature type="compositionally biased region" description="Basic and acidic residues" evidence="8">
    <location>
        <begin position="1981"/>
        <end position="2001"/>
    </location>
</feature>
<dbReference type="InterPro" id="IPR001452">
    <property type="entry name" value="SH3_domain"/>
</dbReference>
<protein>
    <recommendedName>
        <fullName evidence="14">Dedicator of cytokinesis protein 1</fullName>
    </recommendedName>
</protein>